<evidence type="ECO:0000313" key="2">
    <source>
        <dbReference type="Proteomes" id="UP000003835"/>
    </source>
</evidence>
<evidence type="ECO:0000313" key="1">
    <source>
        <dbReference type="EMBL" id="EDX74411.1"/>
    </source>
</evidence>
<organism evidence="1 2">
    <name type="scientific">Coleofasciculus chthonoplastes PCC 7420</name>
    <dbReference type="NCBI Taxonomy" id="118168"/>
    <lineage>
        <taxon>Bacteria</taxon>
        <taxon>Bacillati</taxon>
        <taxon>Cyanobacteriota</taxon>
        <taxon>Cyanophyceae</taxon>
        <taxon>Coleofasciculales</taxon>
        <taxon>Coleofasciculaceae</taxon>
        <taxon>Coleofasciculus</taxon>
    </lineage>
</organism>
<sequence>MPKDKNSKADIAKHDEPILPIIRICENIITHFDFRFEFEVRRQGDPSLLSGLGVFIDISGSPLQLFIYVGKLFGI</sequence>
<dbReference type="AlphaFoldDB" id="B4VUT0"/>
<name>B4VUT0_9CYAN</name>
<protein>
    <submittedName>
        <fullName evidence="1">Uncharacterized protein</fullName>
    </submittedName>
</protein>
<proteinExistence type="predicted"/>
<accession>B4VUT0</accession>
<keyword evidence="2" id="KW-1185">Reference proteome</keyword>
<reference evidence="1 2" key="1">
    <citation type="submission" date="2008-07" db="EMBL/GenBank/DDBJ databases">
        <authorList>
            <person name="Tandeau de Marsac N."/>
            <person name="Ferriera S."/>
            <person name="Johnson J."/>
            <person name="Kravitz S."/>
            <person name="Beeson K."/>
            <person name="Sutton G."/>
            <person name="Rogers Y.-H."/>
            <person name="Friedman R."/>
            <person name="Frazier M."/>
            <person name="Venter J.C."/>
        </authorList>
    </citation>
    <scope>NUCLEOTIDE SEQUENCE [LARGE SCALE GENOMIC DNA]</scope>
    <source>
        <strain evidence="1 2">PCC 7420</strain>
    </source>
</reference>
<dbReference type="HOGENOM" id="CLU_2664758_0_0_3"/>
<dbReference type="Proteomes" id="UP000003835">
    <property type="component" value="Unassembled WGS sequence"/>
</dbReference>
<gene>
    <name evidence="1" type="ORF">MC7420_3935</name>
</gene>
<dbReference type="EMBL" id="DS989853">
    <property type="protein sequence ID" value="EDX74411.1"/>
    <property type="molecule type" value="Genomic_DNA"/>
</dbReference>